<reference evidence="1 2" key="1">
    <citation type="submission" date="2024-06" db="EMBL/GenBank/DDBJ databases">
        <title>The Natural Products Discovery Center: Release of the First 8490 Sequenced Strains for Exploring Actinobacteria Biosynthetic Diversity.</title>
        <authorList>
            <person name="Kalkreuter E."/>
            <person name="Kautsar S.A."/>
            <person name="Yang D."/>
            <person name="Bader C.D."/>
            <person name="Teijaro C.N."/>
            <person name="Fluegel L."/>
            <person name="Davis C.M."/>
            <person name="Simpson J.R."/>
            <person name="Lauterbach L."/>
            <person name="Steele A.D."/>
            <person name="Gui C."/>
            <person name="Meng S."/>
            <person name="Li G."/>
            <person name="Viehrig K."/>
            <person name="Ye F."/>
            <person name="Su P."/>
            <person name="Kiefer A.F."/>
            <person name="Nichols A."/>
            <person name="Cepeda A.J."/>
            <person name="Yan W."/>
            <person name="Fan B."/>
            <person name="Jiang Y."/>
            <person name="Adhikari A."/>
            <person name="Zheng C.-J."/>
            <person name="Schuster L."/>
            <person name="Cowan T.M."/>
            <person name="Smanski M.J."/>
            <person name="Chevrette M.G."/>
            <person name="De Carvalho L.P.S."/>
            <person name="Shen B."/>
        </authorList>
    </citation>
    <scope>NUCLEOTIDE SEQUENCE [LARGE SCALE GENOMIC DNA]</scope>
    <source>
        <strain evidence="1 2">NPDC019434</strain>
    </source>
</reference>
<accession>A0ABV2X7V4</accession>
<sequence>MSDTEIVLEATGSRYGSPFDEAAFFEWLDKISAVRAYEGELRTLYIKVDATADDESVYELVSLFHRYHVDMSQLRVFDTERIGEWFRNTESYWYAAVFGTRS</sequence>
<evidence type="ECO:0000313" key="2">
    <source>
        <dbReference type="Proteomes" id="UP001550535"/>
    </source>
</evidence>
<dbReference type="EMBL" id="JBEYBR010000016">
    <property type="protein sequence ID" value="MEU2121939.1"/>
    <property type="molecule type" value="Genomic_DNA"/>
</dbReference>
<protein>
    <submittedName>
        <fullName evidence="1">Uncharacterized protein</fullName>
    </submittedName>
</protein>
<gene>
    <name evidence="1" type="ORF">ABZ507_08890</name>
</gene>
<dbReference type="Proteomes" id="UP001550535">
    <property type="component" value="Unassembled WGS sequence"/>
</dbReference>
<evidence type="ECO:0000313" key="1">
    <source>
        <dbReference type="EMBL" id="MEU2121939.1"/>
    </source>
</evidence>
<dbReference type="RefSeq" id="WP_357990647.1">
    <property type="nucleotide sequence ID" value="NZ_JBEYBR010000016.1"/>
</dbReference>
<organism evidence="1 2">
    <name type="scientific">Nocardia niwae</name>
    <dbReference type="NCBI Taxonomy" id="626084"/>
    <lineage>
        <taxon>Bacteria</taxon>
        <taxon>Bacillati</taxon>
        <taxon>Actinomycetota</taxon>
        <taxon>Actinomycetes</taxon>
        <taxon>Mycobacteriales</taxon>
        <taxon>Nocardiaceae</taxon>
        <taxon>Nocardia</taxon>
    </lineage>
</organism>
<keyword evidence="2" id="KW-1185">Reference proteome</keyword>
<name>A0ABV2X7V4_9NOCA</name>
<comment type="caution">
    <text evidence="1">The sequence shown here is derived from an EMBL/GenBank/DDBJ whole genome shotgun (WGS) entry which is preliminary data.</text>
</comment>
<proteinExistence type="predicted"/>